<evidence type="ECO:0000313" key="5">
    <source>
        <dbReference type="EMBL" id="ADU96796.1"/>
    </source>
</evidence>
<dbReference type="PANTHER" id="PTHR21666">
    <property type="entry name" value="PEPTIDASE-RELATED"/>
    <property type="match status" value="1"/>
</dbReference>
<reference evidence="5" key="1">
    <citation type="submission" date="2011-01" db="EMBL/GenBank/DDBJ databases">
        <title>Complete sequence of chromosome of Thermovibrio ammonificans HB-1.</title>
        <authorList>
            <consortium name="US DOE Joint Genome Institute"/>
            <person name="Lucas S."/>
            <person name="Copeland A."/>
            <person name="Lapidus A."/>
            <person name="Cheng J.-F."/>
            <person name="Goodwin L."/>
            <person name="Pitluck S."/>
            <person name="Davenport K."/>
            <person name="Detter J.C."/>
            <person name="Han C."/>
            <person name="Tapia R."/>
            <person name="Land M."/>
            <person name="Hauser L."/>
            <person name="Kyrpides N."/>
            <person name="Ivanova N."/>
            <person name="Ovchinnikova G."/>
            <person name="Vetriani C."/>
            <person name="Woyke T."/>
        </authorList>
    </citation>
    <scope>NUCLEOTIDE SEQUENCE [LARGE SCALE GENOMIC DNA]</scope>
    <source>
        <strain evidence="5">HB-1</strain>
    </source>
</reference>
<gene>
    <name evidence="5" type="ordered locus">Theam_0829</name>
</gene>
<evidence type="ECO:0000256" key="1">
    <source>
        <dbReference type="ARBA" id="ARBA00022729"/>
    </source>
</evidence>
<keyword evidence="2" id="KW-0175">Coiled coil</keyword>
<feature type="coiled-coil region" evidence="2">
    <location>
        <begin position="55"/>
        <end position="103"/>
    </location>
</feature>
<keyword evidence="3" id="KW-0812">Transmembrane</keyword>
<organism evidence="5 6">
    <name type="scientific">Thermovibrio ammonificans (strain DSM 15698 / JCM 12110 / HB-1)</name>
    <dbReference type="NCBI Taxonomy" id="648996"/>
    <lineage>
        <taxon>Bacteria</taxon>
        <taxon>Pseudomonadati</taxon>
        <taxon>Aquificota</taxon>
        <taxon>Aquificia</taxon>
        <taxon>Desulfurobacteriales</taxon>
        <taxon>Desulfurobacteriaceae</taxon>
        <taxon>Thermovibrio</taxon>
    </lineage>
</organism>
<dbReference type="InterPro" id="IPR011055">
    <property type="entry name" value="Dup_hybrid_motif"/>
</dbReference>
<accession>E8T6L2</accession>
<feature type="domain" description="M23ase beta-sheet core" evidence="4">
    <location>
        <begin position="190"/>
        <end position="284"/>
    </location>
</feature>
<dbReference type="KEGG" id="tam:Theam_0829"/>
<dbReference type="Proteomes" id="UP000006362">
    <property type="component" value="Chromosome"/>
</dbReference>
<dbReference type="eggNOG" id="COG0739">
    <property type="taxonomic scope" value="Bacteria"/>
</dbReference>
<dbReference type="CDD" id="cd14686">
    <property type="entry name" value="bZIP"/>
    <property type="match status" value="1"/>
</dbReference>
<dbReference type="eggNOG" id="COG1340">
    <property type="taxonomic scope" value="Bacteria"/>
</dbReference>
<dbReference type="HOGENOM" id="CLU_029425_2_4_0"/>
<dbReference type="AlphaFoldDB" id="E8T6L2"/>
<dbReference type="CDD" id="cd12797">
    <property type="entry name" value="M23_peptidase"/>
    <property type="match status" value="1"/>
</dbReference>
<protein>
    <submittedName>
        <fullName evidence="5">Peptidase M23</fullName>
    </submittedName>
</protein>
<evidence type="ECO:0000313" key="6">
    <source>
        <dbReference type="Proteomes" id="UP000006362"/>
    </source>
</evidence>
<dbReference type="InterPro" id="IPR016047">
    <property type="entry name" value="M23ase_b-sheet_dom"/>
</dbReference>
<keyword evidence="6" id="KW-1185">Reference proteome</keyword>
<feature type="transmembrane region" description="Helical" evidence="3">
    <location>
        <begin position="29"/>
        <end position="52"/>
    </location>
</feature>
<sequence length="299" mass="32498">MGRRSGKLQVIVIKDELGNYLSFKLSKRFLFSSVLLLLAALCGLAAYSVYAFKELSRLQESRQALSSKVKNLESKLAIVQAQRERLKERVAQLEKERVKTVEALAERVKQIDALMKEVGVDYPKSSGEGGVSLPLDSLLTSGVVPFKDLVGGVDALIKDLKDTPLGYPTEGRITSKFGLRRNPVTGALEFHLGVDIANRWGTPVRATADGVVVRAGWCGLMGRCVEIKHGSGIYTYYGHLSKITVFKGEHVSRGMIIGIMGSSGRSTGPHLHYSVRIDGKLVNPLPFMEAGLAGKGKKG</sequence>
<dbReference type="FunFam" id="2.70.70.10:FF:000006">
    <property type="entry name" value="M23 family peptidase"/>
    <property type="match status" value="1"/>
</dbReference>
<dbReference type="PANTHER" id="PTHR21666:SF289">
    <property type="entry name" value="L-ALA--D-GLU ENDOPEPTIDASE"/>
    <property type="match status" value="1"/>
</dbReference>
<dbReference type="Pfam" id="PF01551">
    <property type="entry name" value="Peptidase_M23"/>
    <property type="match status" value="1"/>
</dbReference>
<dbReference type="EMBL" id="CP002444">
    <property type="protein sequence ID" value="ADU96796.1"/>
    <property type="molecule type" value="Genomic_DNA"/>
</dbReference>
<dbReference type="SUPFAM" id="SSF51261">
    <property type="entry name" value="Duplicated hybrid motif"/>
    <property type="match status" value="1"/>
</dbReference>
<dbReference type="RefSeq" id="WP_013537582.1">
    <property type="nucleotide sequence ID" value="NC_014926.1"/>
</dbReference>
<dbReference type="GO" id="GO:0004222">
    <property type="term" value="F:metalloendopeptidase activity"/>
    <property type="evidence" value="ECO:0007669"/>
    <property type="project" value="TreeGrafter"/>
</dbReference>
<keyword evidence="3" id="KW-1133">Transmembrane helix</keyword>
<dbReference type="STRING" id="648996.Theam_0829"/>
<evidence type="ECO:0000256" key="3">
    <source>
        <dbReference type="SAM" id="Phobius"/>
    </source>
</evidence>
<dbReference type="Gene3D" id="2.70.70.10">
    <property type="entry name" value="Glucose Permease (Domain IIA)"/>
    <property type="match status" value="1"/>
</dbReference>
<keyword evidence="3" id="KW-0472">Membrane</keyword>
<proteinExistence type="predicted"/>
<evidence type="ECO:0000256" key="2">
    <source>
        <dbReference type="SAM" id="Coils"/>
    </source>
</evidence>
<name>E8T6L2_THEA1</name>
<evidence type="ECO:0000259" key="4">
    <source>
        <dbReference type="Pfam" id="PF01551"/>
    </source>
</evidence>
<dbReference type="InterPro" id="IPR050570">
    <property type="entry name" value="Cell_wall_metabolism_enzyme"/>
</dbReference>
<dbReference type="OrthoDB" id="9809488at2"/>
<keyword evidence="1" id="KW-0732">Signal</keyword>